<proteinExistence type="predicted"/>
<evidence type="ECO:0000313" key="1">
    <source>
        <dbReference type="EMBL" id="OIQ65813.1"/>
    </source>
</evidence>
<dbReference type="EMBL" id="MLJW01007040">
    <property type="protein sequence ID" value="OIQ65813.1"/>
    <property type="molecule type" value="Genomic_DNA"/>
</dbReference>
<sequence>MIKKLMKVKCIWVVLMLKIGKRTKLLEIVNQVP</sequence>
<comment type="caution">
    <text evidence="1">The sequence shown here is derived from an EMBL/GenBank/DDBJ whole genome shotgun (WGS) entry which is preliminary data.</text>
</comment>
<gene>
    <name evidence="1" type="ORF">GALL_526260</name>
</gene>
<reference evidence="1" key="1">
    <citation type="submission" date="2016-10" db="EMBL/GenBank/DDBJ databases">
        <title>Sequence of Gallionella enrichment culture.</title>
        <authorList>
            <person name="Poehlein A."/>
            <person name="Muehling M."/>
            <person name="Daniel R."/>
        </authorList>
    </citation>
    <scope>NUCLEOTIDE SEQUENCE</scope>
</reference>
<accession>A0A1J5PQF6</accession>
<name>A0A1J5PQF6_9ZZZZ</name>
<dbReference type="AlphaFoldDB" id="A0A1J5PQF6"/>
<protein>
    <submittedName>
        <fullName evidence="1">Uncharacterized protein</fullName>
    </submittedName>
</protein>
<organism evidence="1">
    <name type="scientific">mine drainage metagenome</name>
    <dbReference type="NCBI Taxonomy" id="410659"/>
    <lineage>
        <taxon>unclassified sequences</taxon>
        <taxon>metagenomes</taxon>
        <taxon>ecological metagenomes</taxon>
    </lineage>
</organism>